<gene>
    <name evidence="8" type="ORF">D1164_21355</name>
</gene>
<dbReference type="SMART" id="SM00086">
    <property type="entry name" value="PAC"/>
    <property type="match status" value="1"/>
</dbReference>
<accession>A0A399CXF4</accession>
<evidence type="ECO:0000313" key="8">
    <source>
        <dbReference type="EMBL" id="RIH63152.1"/>
    </source>
</evidence>
<dbReference type="Gene3D" id="2.10.70.100">
    <property type="match status" value="1"/>
</dbReference>
<keyword evidence="5" id="KW-0418">Kinase</keyword>
<evidence type="ECO:0000256" key="6">
    <source>
        <dbReference type="SAM" id="Coils"/>
    </source>
</evidence>
<dbReference type="InterPro" id="IPR013655">
    <property type="entry name" value="PAS_fold_3"/>
</dbReference>
<dbReference type="SUPFAM" id="SSF55785">
    <property type="entry name" value="PYP-like sensor domain (PAS domain)"/>
    <property type="match status" value="1"/>
</dbReference>
<dbReference type="RefSeq" id="WP_119351938.1">
    <property type="nucleotide sequence ID" value="NZ_JBFHKJ010000181.1"/>
</dbReference>
<dbReference type="Pfam" id="PF08447">
    <property type="entry name" value="PAS_3"/>
    <property type="match status" value="1"/>
</dbReference>
<dbReference type="PANTHER" id="PTHR43304:SF1">
    <property type="entry name" value="PAC DOMAIN-CONTAINING PROTEIN"/>
    <property type="match status" value="1"/>
</dbReference>
<protein>
    <recommendedName>
        <fullName evidence="2">histidine kinase</fullName>
        <ecNumber evidence="2">2.7.13.3</ecNumber>
    </recommendedName>
</protein>
<comment type="catalytic activity">
    <reaction evidence="1">
        <text>ATP + protein L-histidine = ADP + protein N-phospho-L-histidine.</text>
        <dbReference type="EC" id="2.7.13.3"/>
    </reaction>
</comment>
<evidence type="ECO:0000256" key="2">
    <source>
        <dbReference type="ARBA" id="ARBA00012438"/>
    </source>
</evidence>
<sequence length="248" mass="29188">MKPDTLPSERNSRNFLKKKIEDLFSYCKQNLPEGELNNLLEELELYHQKMEQKTHQLETRIKELAYNEELLREMGSVAQIGGWEFDPETGKGTWTEETARIHDMDPKKETNVELGMSFYTADSKIKIEEAVKMAIEKQTPYDLELELVTAKGKYKWVRTIGKPTVKNGKVVKMRGSFQDITHRKMAELELQKLKNNLEKQVQEKTKELQEYIADLERFHEATIEREFRIKELKKEIKALKKENSKPEP</sequence>
<feature type="domain" description="PAC" evidence="7">
    <location>
        <begin position="141"/>
        <end position="192"/>
    </location>
</feature>
<keyword evidence="9" id="KW-1185">Reference proteome</keyword>
<keyword evidence="4" id="KW-0808">Transferase</keyword>
<organism evidence="8 9">
    <name type="scientific">Mariniphaga sediminis</name>
    <dbReference type="NCBI Taxonomy" id="1628158"/>
    <lineage>
        <taxon>Bacteria</taxon>
        <taxon>Pseudomonadati</taxon>
        <taxon>Bacteroidota</taxon>
        <taxon>Bacteroidia</taxon>
        <taxon>Marinilabiliales</taxon>
        <taxon>Prolixibacteraceae</taxon>
        <taxon>Mariniphaga</taxon>
    </lineage>
</organism>
<name>A0A399CXF4_9BACT</name>
<evidence type="ECO:0000256" key="4">
    <source>
        <dbReference type="ARBA" id="ARBA00022679"/>
    </source>
</evidence>
<evidence type="ECO:0000259" key="7">
    <source>
        <dbReference type="PROSITE" id="PS50113"/>
    </source>
</evidence>
<dbReference type="Gene3D" id="3.30.450.20">
    <property type="entry name" value="PAS domain"/>
    <property type="match status" value="1"/>
</dbReference>
<dbReference type="InterPro" id="IPR000014">
    <property type="entry name" value="PAS"/>
</dbReference>
<dbReference type="PANTHER" id="PTHR43304">
    <property type="entry name" value="PHYTOCHROME-LIKE PROTEIN CPH1"/>
    <property type="match status" value="1"/>
</dbReference>
<comment type="caution">
    <text evidence="8">The sequence shown here is derived from an EMBL/GenBank/DDBJ whole genome shotgun (WGS) entry which is preliminary data.</text>
</comment>
<dbReference type="OrthoDB" id="5522855at2"/>
<dbReference type="GO" id="GO:0004673">
    <property type="term" value="F:protein histidine kinase activity"/>
    <property type="evidence" value="ECO:0007669"/>
    <property type="project" value="UniProtKB-EC"/>
</dbReference>
<evidence type="ECO:0000313" key="9">
    <source>
        <dbReference type="Proteomes" id="UP000266441"/>
    </source>
</evidence>
<reference evidence="8 9" key="1">
    <citation type="journal article" date="2015" name="Int. J. Syst. Evol. Microbiol.">
        <title>Mariniphaga sediminis sp. nov., isolated from coastal sediment.</title>
        <authorList>
            <person name="Wang F.Q."/>
            <person name="Shen Q.Y."/>
            <person name="Chen G.J."/>
            <person name="Du Z.J."/>
        </authorList>
    </citation>
    <scope>NUCLEOTIDE SEQUENCE [LARGE SCALE GENOMIC DNA]</scope>
    <source>
        <strain evidence="8 9">SY21</strain>
    </source>
</reference>
<feature type="coiled-coil region" evidence="6">
    <location>
        <begin position="33"/>
        <end position="67"/>
    </location>
</feature>
<dbReference type="InterPro" id="IPR052162">
    <property type="entry name" value="Sensor_kinase/Photoreceptor"/>
</dbReference>
<keyword evidence="3" id="KW-0597">Phosphoprotein</keyword>
<dbReference type="InterPro" id="IPR001610">
    <property type="entry name" value="PAC"/>
</dbReference>
<dbReference type="PROSITE" id="PS50113">
    <property type="entry name" value="PAC"/>
    <property type="match status" value="1"/>
</dbReference>
<dbReference type="EMBL" id="QWET01000025">
    <property type="protein sequence ID" value="RIH63152.1"/>
    <property type="molecule type" value="Genomic_DNA"/>
</dbReference>
<evidence type="ECO:0000256" key="3">
    <source>
        <dbReference type="ARBA" id="ARBA00022553"/>
    </source>
</evidence>
<evidence type="ECO:0000256" key="1">
    <source>
        <dbReference type="ARBA" id="ARBA00000085"/>
    </source>
</evidence>
<dbReference type="EC" id="2.7.13.3" evidence="2"/>
<dbReference type="AlphaFoldDB" id="A0A399CXF4"/>
<feature type="coiled-coil region" evidence="6">
    <location>
        <begin position="183"/>
        <end position="242"/>
    </location>
</feature>
<dbReference type="InterPro" id="IPR000700">
    <property type="entry name" value="PAS-assoc_C"/>
</dbReference>
<keyword evidence="6" id="KW-0175">Coiled coil</keyword>
<dbReference type="InterPro" id="IPR035965">
    <property type="entry name" value="PAS-like_dom_sf"/>
</dbReference>
<dbReference type="Proteomes" id="UP000266441">
    <property type="component" value="Unassembled WGS sequence"/>
</dbReference>
<proteinExistence type="predicted"/>
<dbReference type="NCBIfam" id="TIGR00229">
    <property type="entry name" value="sensory_box"/>
    <property type="match status" value="1"/>
</dbReference>
<evidence type="ECO:0000256" key="5">
    <source>
        <dbReference type="ARBA" id="ARBA00022777"/>
    </source>
</evidence>